<dbReference type="AlphaFoldDB" id="A0A3E1P1Z3"/>
<comment type="caution">
    <text evidence="1">The sequence shown here is derived from an EMBL/GenBank/DDBJ whole genome shotgun (WGS) entry which is preliminary data.</text>
</comment>
<dbReference type="OrthoDB" id="614457at2"/>
<evidence type="ECO:0000313" key="1">
    <source>
        <dbReference type="EMBL" id="RFM34199.1"/>
    </source>
</evidence>
<evidence type="ECO:0000313" key="2">
    <source>
        <dbReference type="Proteomes" id="UP000261174"/>
    </source>
</evidence>
<keyword evidence="2" id="KW-1185">Reference proteome</keyword>
<dbReference type="Proteomes" id="UP000261174">
    <property type="component" value="Unassembled WGS sequence"/>
</dbReference>
<dbReference type="RefSeq" id="WP_116853788.1">
    <property type="nucleotide sequence ID" value="NZ_QTJV01000004.1"/>
</dbReference>
<dbReference type="EMBL" id="QTJV01000004">
    <property type="protein sequence ID" value="RFM34199.1"/>
    <property type="molecule type" value="Genomic_DNA"/>
</dbReference>
<dbReference type="Pfam" id="PF12771">
    <property type="entry name" value="SusD-like_2"/>
    <property type="match status" value="1"/>
</dbReference>
<sequence length="446" mass="49096">MLRTIKLIIPVLILVIAAGSCKRAYFYDGINEDPSQLHNPTPSSMLAGVELTSAYNWGGDASRFASLFTQQTTGAANQSANYSLYNLTPDDVDNMWNGGFYAGIMSNCDTLIKIAISEGQLHYAAIGMILMATNLGQVTDFWGDVPYSEAFQGLNNTSPAYDKQQALYDTLHALLDRAITYLSTDDGAAFQPGTGDDLMYKGDLEMWIKYAHSLKAKFYLHTVKVNSSAITNTLAQIDDGFAEGEGAYISFVGSSAVTTQNPWFQFNDQRADISFEGYLNDTMAAAGDPRYDVYFDPSDNTLLGSLYGSPNSPVYFMSYDELKFIEAEAQFRNGNKTAAATAYNAAVAANLMRTINSTAYLATVSKTAANITLQDIMVQKYIALFLSPETWTDWRRTGYPALTAPPGNVLNGSLPRSLYYPSSEVRYNTNTPSNTTLTRRVWWDAH</sequence>
<name>A0A3E1P1Z3_9BACT</name>
<dbReference type="Gene3D" id="1.25.40.390">
    <property type="match status" value="1"/>
</dbReference>
<gene>
    <name evidence="1" type="ORF">DXN04_13010</name>
</gene>
<organism evidence="1 2">
    <name type="scientific">Chitinophaga silvisoli</name>
    <dbReference type="NCBI Taxonomy" id="2291814"/>
    <lineage>
        <taxon>Bacteria</taxon>
        <taxon>Pseudomonadati</taxon>
        <taxon>Bacteroidota</taxon>
        <taxon>Chitinophagia</taxon>
        <taxon>Chitinophagales</taxon>
        <taxon>Chitinophagaceae</taxon>
        <taxon>Chitinophaga</taxon>
    </lineage>
</organism>
<dbReference type="PROSITE" id="PS51257">
    <property type="entry name" value="PROKAR_LIPOPROTEIN"/>
    <property type="match status" value="1"/>
</dbReference>
<dbReference type="InterPro" id="IPR041662">
    <property type="entry name" value="SusD-like_2"/>
</dbReference>
<reference evidence="1 2" key="1">
    <citation type="submission" date="2018-08" db="EMBL/GenBank/DDBJ databases">
        <title>Chitinophaga sp. K20C18050901, a novel bacterium isolated from forest soil.</title>
        <authorList>
            <person name="Wang C."/>
        </authorList>
    </citation>
    <scope>NUCLEOTIDE SEQUENCE [LARGE SCALE GENOMIC DNA]</scope>
    <source>
        <strain evidence="1 2">K20C18050901</strain>
    </source>
</reference>
<dbReference type="SUPFAM" id="SSF48452">
    <property type="entry name" value="TPR-like"/>
    <property type="match status" value="1"/>
</dbReference>
<protein>
    <submittedName>
        <fullName evidence="1">SusD/RagB family nutrient-binding outer membrane lipoprotein</fullName>
    </submittedName>
</protein>
<accession>A0A3E1P1Z3</accession>
<keyword evidence="1" id="KW-0449">Lipoprotein</keyword>
<proteinExistence type="predicted"/>
<dbReference type="InterPro" id="IPR011990">
    <property type="entry name" value="TPR-like_helical_dom_sf"/>
</dbReference>